<organism evidence="2 3">
    <name type="scientific">Haloferax litoreum</name>
    <dbReference type="NCBI Taxonomy" id="2666140"/>
    <lineage>
        <taxon>Archaea</taxon>
        <taxon>Methanobacteriati</taxon>
        <taxon>Methanobacteriota</taxon>
        <taxon>Stenosarchaea group</taxon>
        <taxon>Halobacteria</taxon>
        <taxon>Halobacteriales</taxon>
        <taxon>Haloferacaceae</taxon>
        <taxon>Haloferax</taxon>
    </lineage>
</organism>
<dbReference type="RefSeq" id="WP_151161530.1">
    <property type="nucleotide sequence ID" value="NZ_WKJO01000001.1"/>
</dbReference>
<dbReference type="AlphaFoldDB" id="A0A6A8GCL5"/>
<dbReference type="Proteomes" id="UP000439022">
    <property type="component" value="Unassembled WGS sequence"/>
</dbReference>
<accession>A0A6A8GCL5</accession>
<proteinExistence type="predicted"/>
<gene>
    <name evidence="2" type="ORF">GJR96_02720</name>
</gene>
<name>A0A6A8GCL5_9EURY</name>
<protein>
    <submittedName>
        <fullName evidence="2">Uncharacterized protein</fullName>
    </submittedName>
</protein>
<evidence type="ECO:0000313" key="2">
    <source>
        <dbReference type="EMBL" id="MRX20878.1"/>
    </source>
</evidence>
<dbReference type="EMBL" id="WKJO01000001">
    <property type="protein sequence ID" value="MRX20878.1"/>
    <property type="molecule type" value="Genomic_DNA"/>
</dbReference>
<feature type="compositionally biased region" description="Polar residues" evidence="1">
    <location>
        <begin position="275"/>
        <end position="294"/>
    </location>
</feature>
<evidence type="ECO:0000313" key="3">
    <source>
        <dbReference type="Proteomes" id="UP000439022"/>
    </source>
</evidence>
<feature type="region of interest" description="Disordered" evidence="1">
    <location>
        <begin position="275"/>
        <end position="295"/>
    </location>
</feature>
<reference evidence="2 3" key="1">
    <citation type="submission" date="2019-11" db="EMBL/GenBank/DDBJ databases">
        <title>Whole genome sequence of Haloferax sp. MBLA0076.</title>
        <authorList>
            <person name="Seo M.-J."/>
            <person name="Cho E.-S."/>
        </authorList>
    </citation>
    <scope>NUCLEOTIDE SEQUENCE [LARGE SCALE GENOMIC DNA]</scope>
    <source>
        <strain evidence="2 3">MBLA0076</strain>
    </source>
</reference>
<keyword evidence="3" id="KW-1185">Reference proteome</keyword>
<comment type="caution">
    <text evidence="2">The sequence shown here is derived from an EMBL/GenBank/DDBJ whole genome shotgun (WGS) entry which is preliminary data.</text>
</comment>
<sequence>MSAPLSSSEIKSTLNNRSKDFVLNLASVLTGAAYDKDEYTKPDTIDELVSDYHSEVRQFVSDYKMLDRESVNLRAAKDFISNNYTNVKREQLDVDNRFSLLLSLYTLELEGELNYIVAASRIYDRKGRRSYFIDREIPISTISQSLDDFHDYWNSERPYPLLIRAYESNISDGGTIFEIFKEQGLRTRDEFGFRNDASGSDEYPSKPKITTRKHYPIKKIRFEITTEGGQTIFTFTDNYENGWKNILESLFKRTIDDEEIYNDLQRHKSKVATEIEQSASNATADSESSDQSVTGIIEDGIKRKIESAKGRVDMMELTDEEKAGLKDRLDSIELGGSELRGDSSTGTNQFRLVANLEDAYSSFDTMEQTFEEILNKASEENMKFVIKIKGRPIAIDSGTWDLLENGRISDENKRALEAFFGQI</sequence>
<evidence type="ECO:0000256" key="1">
    <source>
        <dbReference type="SAM" id="MobiDB-lite"/>
    </source>
</evidence>